<evidence type="ECO:0000313" key="2">
    <source>
        <dbReference type="EMBL" id="KAK3879871.1"/>
    </source>
</evidence>
<dbReference type="AlphaFoldDB" id="A0AAE1FUM5"/>
<dbReference type="Proteomes" id="UP001286313">
    <property type="component" value="Unassembled WGS sequence"/>
</dbReference>
<dbReference type="EMBL" id="JAWQEG010001384">
    <property type="protein sequence ID" value="KAK3879871.1"/>
    <property type="molecule type" value="Genomic_DNA"/>
</dbReference>
<sequence>MGPDPAPVQQLDDSTTSMGPDLAPVQQLDDSTTSMGPDPAPVQQLEQPMTNDDFNITGNVIERQEPILETSLDDPDLDESLASDTPLTFEEVAGGTKRGGRMLLSSDGYSYTVKVKELSKQKLFRSPAAIVDEVMKEVIPEGAHSLPNPDNIARAANLHRQNLRTKEPKPDDVNFELIKKLLIMTFQIDYDYIKADEFLIGEVTVDSARHLLFSTKVQLQHLSKFKRWFMDGAFKLVKRLFYQLFSIHGFIRKDDDIKLVRTL</sequence>
<evidence type="ECO:0000313" key="3">
    <source>
        <dbReference type="Proteomes" id="UP001286313"/>
    </source>
</evidence>
<keyword evidence="3" id="KW-1185">Reference proteome</keyword>
<reference evidence="2" key="1">
    <citation type="submission" date="2023-10" db="EMBL/GenBank/DDBJ databases">
        <title>Genome assemblies of two species of porcelain crab, Petrolisthes cinctipes and Petrolisthes manimaculis (Anomura: Porcellanidae).</title>
        <authorList>
            <person name="Angst P."/>
        </authorList>
    </citation>
    <scope>NUCLEOTIDE SEQUENCE</scope>
    <source>
        <strain evidence="2">PB745_01</strain>
        <tissue evidence="2">Gill</tissue>
    </source>
</reference>
<protein>
    <submittedName>
        <fullName evidence="2">Uncharacterized protein</fullName>
    </submittedName>
</protein>
<dbReference type="PANTHER" id="PTHR20956:SF12">
    <property type="entry name" value="FLYWCH-TYPE DOMAIN-CONTAINING PROTEIN"/>
    <property type="match status" value="1"/>
</dbReference>
<name>A0AAE1FUM5_PETCI</name>
<dbReference type="PANTHER" id="PTHR20956">
    <property type="entry name" value="HEH2P"/>
    <property type="match status" value="1"/>
</dbReference>
<feature type="region of interest" description="Disordered" evidence="1">
    <location>
        <begin position="1"/>
        <end position="46"/>
    </location>
</feature>
<evidence type="ECO:0000256" key="1">
    <source>
        <dbReference type="SAM" id="MobiDB-lite"/>
    </source>
</evidence>
<proteinExistence type="predicted"/>
<organism evidence="2 3">
    <name type="scientific">Petrolisthes cinctipes</name>
    <name type="common">Flat porcelain crab</name>
    <dbReference type="NCBI Taxonomy" id="88211"/>
    <lineage>
        <taxon>Eukaryota</taxon>
        <taxon>Metazoa</taxon>
        <taxon>Ecdysozoa</taxon>
        <taxon>Arthropoda</taxon>
        <taxon>Crustacea</taxon>
        <taxon>Multicrustacea</taxon>
        <taxon>Malacostraca</taxon>
        <taxon>Eumalacostraca</taxon>
        <taxon>Eucarida</taxon>
        <taxon>Decapoda</taxon>
        <taxon>Pleocyemata</taxon>
        <taxon>Anomura</taxon>
        <taxon>Galatheoidea</taxon>
        <taxon>Porcellanidae</taxon>
        <taxon>Petrolisthes</taxon>
    </lineage>
</organism>
<comment type="caution">
    <text evidence="2">The sequence shown here is derived from an EMBL/GenBank/DDBJ whole genome shotgun (WGS) entry which is preliminary data.</text>
</comment>
<accession>A0AAE1FUM5</accession>
<gene>
    <name evidence="2" type="ORF">Pcinc_015597</name>
</gene>